<keyword evidence="2 8" id="KW-0169">Cobalamin biosynthesis</keyword>
<evidence type="ECO:0000256" key="7">
    <source>
        <dbReference type="ARBA" id="ARBA00022962"/>
    </source>
</evidence>
<name>A0A7T0C4X3_9BACT</name>
<evidence type="ECO:0000256" key="1">
    <source>
        <dbReference type="ARBA" id="ARBA00001946"/>
    </source>
</evidence>
<dbReference type="SUPFAM" id="SSF52540">
    <property type="entry name" value="P-loop containing nucleoside triphosphate hydrolases"/>
    <property type="match status" value="1"/>
</dbReference>
<dbReference type="InterPro" id="IPR011698">
    <property type="entry name" value="GATase_3"/>
</dbReference>
<sequence>MKANRKTLPGFMISAPASGSGKSSVTCGLMRLLTQQGYTVAPYKTGPDYIDASHHSRACRRPSYNLDSWMCSKQYIASLFRETSRGADIAVAEGVMGLFDGAASRTGKGSTAEIAKLLRLPVILVIDARAMAQSAAAIAKGFAELDPDLPFLGVIANRVNSAGHEKLIKDALTQKTDIPFLGRLPYDAQLKIADRHLGLHTSMEQQEEWYDQWAAHIEKHIDVKTLVRRARRDVSDLPQLNASKARWASVKPRPFTVAVARDIAFQFVYQDTLDLFRHYGGTVRFFSPINDKQLPAGTDWVYLPGGYPELHAKSLAKNKRLMAQLRKRIDDGIPVVAECGGLMYLGKDLIDESGKKFNMTGVFDYGVTLHPKKLTLGYRNLKNVDTDSQQVAMKGHEFHYSQFSVNKESASMMHHPSRTEETIQDGWRRDNCRAFYTHLYWGASPKWLKLILDQVDLKRSQTSK</sequence>
<evidence type="ECO:0000259" key="9">
    <source>
        <dbReference type="Pfam" id="PF01656"/>
    </source>
</evidence>
<evidence type="ECO:0000313" key="11">
    <source>
        <dbReference type="EMBL" id="QPJ66582.1"/>
    </source>
</evidence>
<evidence type="ECO:0000256" key="2">
    <source>
        <dbReference type="ARBA" id="ARBA00022573"/>
    </source>
</evidence>
<evidence type="ECO:0000256" key="8">
    <source>
        <dbReference type="HAMAP-Rule" id="MF_00027"/>
    </source>
</evidence>
<comment type="function">
    <text evidence="8">Catalyzes the ATP-dependent amidation of the two carboxylate groups at positions a and c of cobyrinate, using either L-glutamine or ammonia as the nitrogen source.</text>
</comment>
<keyword evidence="3 8" id="KW-0436">Ligase</keyword>
<comment type="similarity">
    <text evidence="8">Belongs to the CobB/CbiA family.</text>
</comment>
<organism evidence="11 12">
    <name type="scientific">Candidatus Nitrohelix vancouverensis</name>
    <dbReference type="NCBI Taxonomy" id="2705534"/>
    <lineage>
        <taxon>Bacteria</taxon>
        <taxon>Pseudomonadati</taxon>
        <taxon>Nitrospinota/Tectimicrobiota group</taxon>
        <taxon>Nitrospinota</taxon>
        <taxon>Nitrospinia</taxon>
        <taxon>Nitrospinales</taxon>
        <taxon>Nitrospinaceae</taxon>
        <taxon>Candidatus Nitrohelix</taxon>
    </lineage>
</organism>
<dbReference type="Pfam" id="PF01656">
    <property type="entry name" value="CbiA"/>
    <property type="match status" value="1"/>
</dbReference>
<dbReference type="Proteomes" id="UP000594464">
    <property type="component" value="Chromosome"/>
</dbReference>
<dbReference type="GO" id="GO:0005524">
    <property type="term" value="F:ATP binding"/>
    <property type="evidence" value="ECO:0007669"/>
    <property type="project" value="UniProtKB-UniRule"/>
</dbReference>
<gene>
    <name evidence="8" type="primary">cbiA</name>
    <name evidence="11" type="ORF">G3M78_14695</name>
</gene>
<dbReference type="NCBIfam" id="TIGR00379">
    <property type="entry name" value="cobB"/>
    <property type="match status" value="1"/>
</dbReference>
<keyword evidence="4 8" id="KW-0547">Nucleotide-binding</keyword>
<dbReference type="CDD" id="cd05388">
    <property type="entry name" value="CobB_N"/>
    <property type="match status" value="1"/>
</dbReference>
<reference evidence="12" key="1">
    <citation type="submission" date="2020-02" db="EMBL/GenBank/DDBJ databases">
        <title>Genomic and physiological characterization of two novel Nitrospinaceae genera.</title>
        <authorList>
            <person name="Mueller A.J."/>
            <person name="Jung M.-Y."/>
            <person name="Strachan C.R."/>
            <person name="Herbold C.W."/>
            <person name="Kirkegaard R.H."/>
            <person name="Daims H."/>
        </authorList>
    </citation>
    <scope>NUCLEOTIDE SEQUENCE [LARGE SCALE GENOMIC DNA]</scope>
</reference>
<comment type="miscellaneous">
    <text evidence="8">The a and c carboxylates of cobyrinate are activated for nucleophilic attack via formation of a phosphorylated intermediate by ATP. CbiA catalyzes first the amidation of the c-carboxylate, and then that of the a-carboxylate.</text>
</comment>
<comment type="catalytic activity">
    <reaction evidence="8">
        <text>cob(II)yrinate + 2 L-glutamine + 2 ATP + 2 H2O = cob(II)yrinate a,c diamide + 2 L-glutamate + 2 ADP + 2 phosphate + 2 H(+)</text>
        <dbReference type="Rhea" id="RHEA:26289"/>
        <dbReference type="ChEBI" id="CHEBI:15377"/>
        <dbReference type="ChEBI" id="CHEBI:15378"/>
        <dbReference type="ChEBI" id="CHEBI:29985"/>
        <dbReference type="ChEBI" id="CHEBI:30616"/>
        <dbReference type="ChEBI" id="CHEBI:43474"/>
        <dbReference type="ChEBI" id="CHEBI:58359"/>
        <dbReference type="ChEBI" id="CHEBI:58537"/>
        <dbReference type="ChEBI" id="CHEBI:58894"/>
        <dbReference type="ChEBI" id="CHEBI:456216"/>
        <dbReference type="EC" id="6.3.5.11"/>
    </reaction>
</comment>
<dbReference type="HAMAP" id="MF_00027">
    <property type="entry name" value="CobB_CbiA"/>
    <property type="match status" value="1"/>
</dbReference>
<feature type="site" description="Increases nucleophilicity of active site Cys" evidence="8">
    <location>
        <position position="438"/>
    </location>
</feature>
<comment type="cofactor">
    <cofactor evidence="1 8">
        <name>Mg(2+)</name>
        <dbReference type="ChEBI" id="CHEBI:18420"/>
    </cofactor>
</comment>
<dbReference type="PANTHER" id="PTHR43873:SF1">
    <property type="entry name" value="COBYRINATE A,C-DIAMIDE SYNTHASE"/>
    <property type="match status" value="1"/>
</dbReference>
<dbReference type="PROSITE" id="PS51274">
    <property type="entry name" value="GATASE_COBBQ"/>
    <property type="match status" value="1"/>
</dbReference>
<evidence type="ECO:0000313" key="12">
    <source>
        <dbReference type="Proteomes" id="UP000594464"/>
    </source>
</evidence>
<dbReference type="CDD" id="cd03130">
    <property type="entry name" value="GATase1_CobB"/>
    <property type="match status" value="1"/>
</dbReference>
<evidence type="ECO:0000256" key="6">
    <source>
        <dbReference type="ARBA" id="ARBA00022842"/>
    </source>
</evidence>
<dbReference type="PANTHER" id="PTHR43873">
    <property type="entry name" value="COBYRINATE A,C-DIAMIDE SYNTHASE"/>
    <property type="match status" value="1"/>
</dbReference>
<keyword evidence="6 8" id="KW-0460">Magnesium</keyword>
<dbReference type="InterPro" id="IPR027417">
    <property type="entry name" value="P-loop_NTPase"/>
</dbReference>
<comment type="pathway">
    <text evidence="8">Cofactor biosynthesis; adenosylcobalamin biosynthesis; cob(II)yrinate a,c-diamide from sirohydrochlorin (anaerobic route): step 10/10.</text>
</comment>
<dbReference type="Gene3D" id="3.40.50.300">
    <property type="entry name" value="P-loop containing nucleotide triphosphate hydrolases"/>
    <property type="match status" value="1"/>
</dbReference>
<keyword evidence="5 8" id="KW-0067">ATP-binding</keyword>
<dbReference type="KEGG" id="nva:G3M78_14695"/>
<dbReference type="UniPathway" id="UPA00148">
    <property type="reaction ID" value="UER00231"/>
</dbReference>
<feature type="domain" description="CobQ/CobB/MinD/ParA nucleotide binding" evidence="9">
    <location>
        <begin position="12"/>
        <end position="195"/>
    </location>
</feature>
<dbReference type="EC" id="6.3.5.11" evidence="8"/>
<proteinExistence type="inferred from homology"/>
<dbReference type="InterPro" id="IPR029062">
    <property type="entry name" value="Class_I_gatase-like"/>
</dbReference>
<dbReference type="EMBL" id="CP048620">
    <property type="protein sequence ID" value="QPJ66582.1"/>
    <property type="molecule type" value="Genomic_DNA"/>
</dbReference>
<evidence type="ECO:0000256" key="5">
    <source>
        <dbReference type="ARBA" id="ARBA00022840"/>
    </source>
</evidence>
<feature type="domain" description="CobB/CobQ-like glutamine amidotransferase" evidence="10">
    <location>
        <begin position="256"/>
        <end position="443"/>
    </location>
</feature>
<dbReference type="GO" id="GO:0042242">
    <property type="term" value="F:cobyrinic acid a,c-diamide synthase activity"/>
    <property type="evidence" value="ECO:0007669"/>
    <property type="project" value="UniProtKB-UniRule"/>
</dbReference>
<evidence type="ECO:0000256" key="4">
    <source>
        <dbReference type="ARBA" id="ARBA00022741"/>
    </source>
</evidence>
<comment type="domain">
    <text evidence="8">Comprises of two domains. The C-terminal domain contains the binding site for glutamine and catalyzes the hydrolysis of this substrate to glutamate and ammonia. The N-terminal domain is anticipated to bind ATP and cobyrinate and catalyzes the ultimate synthesis of the diamide product. The ammonia produced via the glutaminase domain is probably translocated to the adjacent domain via a molecular tunnel, where it reacts with an activated intermediate.</text>
</comment>
<dbReference type="SUPFAM" id="SSF52317">
    <property type="entry name" value="Class I glutamine amidotransferase-like"/>
    <property type="match status" value="1"/>
</dbReference>
<feature type="active site" description="Nucleophile" evidence="8">
    <location>
        <position position="339"/>
    </location>
</feature>
<accession>A0A7T0C4X3</accession>
<dbReference type="NCBIfam" id="NF002204">
    <property type="entry name" value="PRK01077.1"/>
    <property type="match status" value="1"/>
</dbReference>
<dbReference type="GO" id="GO:0009236">
    <property type="term" value="P:cobalamin biosynthetic process"/>
    <property type="evidence" value="ECO:0007669"/>
    <property type="project" value="UniProtKB-UniRule"/>
</dbReference>
<evidence type="ECO:0000256" key="3">
    <source>
        <dbReference type="ARBA" id="ARBA00022598"/>
    </source>
</evidence>
<dbReference type="AlphaFoldDB" id="A0A7T0C4X3"/>
<dbReference type="InterPro" id="IPR004484">
    <property type="entry name" value="CbiA/CobB_synth"/>
</dbReference>
<evidence type="ECO:0000259" key="10">
    <source>
        <dbReference type="Pfam" id="PF07685"/>
    </source>
</evidence>
<keyword evidence="7 8" id="KW-0315">Glutamine amidotransferase</keyword>
<dbReference type="Pfam" id="PF07685">
    <property type="entry name" value="GATase_3"/>
    <property type="match status" value="1"/>
</dbReference>
<dbReference type="InterPro" id="IPR002586">
    <property type="entry name" value="CobQ/CobB/MinD/ParA_Nub-bd_dom"/>
</dbReference>
<protein>
    <recommendedName>
        <fullName evidence="8">Cobyrinate a,c-diamide synthase</fullName>
        <ecNumber evidence="8">6.3.5.11</ecNumber>
    </recommendedName>
    <alternativeName>
        <fullName evidence="8">Cobyrinic acid a,c-diamide synthetase</fullName>
    </alternativeName>
</protein>
<dbReference type="Gene3D" id="3.40.50.880">
    <property type="match status" value="1"/>
</dbReference>